<evidence type="ECO:0000313" key="1">
    <source>
        <dbReference type="EMBL" id="CAG7818036.1"/>
    </source>
</evidence>
<name>A0A8J2P7W2_9HEXA</name>
<proteinExistence type="predicted"/>
<feature type="non-terminal residue" evidence="1">
    <location>
        <position position="12"/>
    </location>
</feature>
<accession>A0A8J2P7W2</accession>
<organism evidence="1 2">
    <name type="scientific">Allacma fusca</name>
    <dbReference type="NCBI Taxonomy" id="39272"/>
    <lineage>
        <taxon>Eukaryota</taxon>
        <taxon>Metazoa</taxon>
        <taxon>Ecdysozoa</taxon>
        <taxon>Arthropoda</taxon>
        <taxon>Hexapoda</taxon>
        <taxon>Collembola</taxon>
        <taxon>Symphypleona</taxon>
        <taxon>Sminthuridae</taxon>
        <taxon>Allacma</taxon>
    </lineage>
</organism>
<sequence>MDQGLALRRIVD</sequence>
<reference evidence="1" key="1">
    <citation type="submission" date="2021-06" db="EMBL/GenBank/DDBJ databases">
        <authorList>
            <person name="Hodson N. C."/>
            <person name="Mongue J. A."/>
            <person name="Jaron S. K."/>
        </authorList>
    </citation>
    <scope>NUCLEOTIDE SEQUENCE</scope>
</reference>
<evidence type="ECO:0000313" key="2">
    <source>
        <dbReference type="Proteomes" id="UP000708208"/>
    </source>
</evidence>
<comment type="caution">
    <text evidence="1">The sequence shown here is derived from an EMBL/GenBank/DDBJ whole genome shotgun (WGS) entry which is preliminary data.</text>
</comment>
<gene>
    <name evidence="1" type="ORF">AFUS01_LOCUS28570</name>
</gene>
<keyword evidence="2" id="KW-1185">Reference proteome</keyword>
<dbReference type="EMBL" id="CAJVCH010409801">
    <property type="protein sequence ID" value="CAG7818036.1"/>
    <property type="molecule type" value="Genomic_DNA"/>
</dbReference>
<dbReference type="Proteomes" id="UP000708208">
    <property type="component" value="Unassembled WGS sequence"/>
</dbReference>
<feature type="non-terminal residue" evidence="1">
    <location>
        <position position="1"/>
    </location>
</feature>
<protein>
    <submittedName>
        <fullName evidence="1">Uncharacterized protein</fullName>
    </submittedName>
</protein>